<dbReference type="GO" id="GO:0000175">
    <property type="term" value="F:3'-5'-RNA exonuclease activity"/>
    <property type="evidence" value="ECO:0007669"/>
    <property type="project" value="TreeGrafter"/>
</dbReference>
<dbReference type="InterPro" id="IPR036691">
    <property type="entry name" value="Endo/exonu/phosph_ase_sf"/>
</dbReference>
<dbReference type="InterPro" id="IPR050410">
    <property type="entry name" value="CCR4/nocturin_mRNA_transcr"/>
</dbReference>
<keyword evidence="7" id="KW-1185">Reference proteome</keyword>
<evidence type="ECO:0000256" key="2">
    <source>
        <dbReference type="ARBA" id="ARBA00022801"/>
    </source>
</evidence>
<dbReference type="EMBL" id="NCKU01009280">
    <property type="protein sequence ID" value="RWS01389.1"/>
    <property type="molecule type" value="Genomic_DNA"/>
</dbReference>
<evidence type="ECO:0000256" key="1">
    <source>
        <dbReference type="ARBA" id="ARBA00010774"/>
    </source>
</evidence>
<feature type="domain" description="Endonuclease/exonuclease/phosphatase" evidence="4">
    <location>
        <begin position="161"/>
        <end position="421"/>
    </location>
</feature>
<evidence type="ECO:0000313" key="5">
    <source>
        <dbReference type="EMBL" id="RWS01322.1"/>
    </source>
</evidence>
<dbReference type="InterPro" id="IPR005135">
    <property type="entry name" value="Endo/exonuclease/phosphatase"/>
</dbReference>
<dbReference type="PANTHER" id="PTHR12121">
    <property type="entry name" value="CARBON CATABOLITE REPRESSOR PROTEIN 4"/>
    <property type="match status" value="1"/>
</dbReference>
<dbReference type="STRING" id="1965070.A0A443QEE4"/>
<reference evidence="6" key="2">
    <citation type="submission" date="2018-11" db="EMBL/GenBank/DDBJ databases">
        <title>Trombidioid mite genomics.</title>
        <authorList>
            <person name="Dong X."/>
        </authorList>
    </citation>
    <scope>NUCLEOTIDE SEQUENCE</scope>
    <source>
        <strain evidence="6">UoL-WK</strain>
    </source>
</reference>
<dbReference type="Pfam" id="PF03372">
    <property type="entry name" value="Exo_endo_phos"/>
    <property type="match status" value="1"/>
</dbReference>
<evidence type="ECO:0000313" key="7">
    <source>
        <dbReference type="Proteomes" id="UP000285301"/>
    </source>
</evidence>
<evidence type="ECO:0000259" key="4">
    <source>
        <dbReference type="Pfam" id="PF03372"/>
    </source>
</evidence>
<gene>
    <name evidence="5" type="ORF">B4U79_11014</name>
    <name evidence="6" type="ORF">B4U79_14316</name>
</gene>
<proteinExistence type="inferred from homology"/>
<sequence length="431" mass="49196">MSSLSFDTNLIHEINLQPPTPTSQPPDLQNVNVNFSLTADCKNSDLIMNNINPKALLSRGSLAMQKKICRDKRQLKPLLMHLVRMGSFQSLHLRIPSARSPSVDGLESLNLNSFESVEELLQYCLKQCQITSSCIPLPSRKFLHISKSEENKKETSQLTVMQWNILSQAIGYNCDRFETCSEADLQWQSRKWKILYEIVQYLPLDIICLQEVDHFWFLESMLKPVGYEGKFIPKPDSPCYYLEGNTGPDGCAIFYNRSRFTLLSTSSRVIQVYDCPSNQVILICKFKCKFSDKVICVSSTHLKARKGPILSCLRDEQGKDILNQLQSECGSIPTILAGDFNADPSEPVYKTMRAKFSSAYCEALGEEPSFTNWTKREKEEETKQTLDYIFFTREHFKVQSVLDLQEGLRQPIPNSQYPSDHLSLIASFTMC</sequence>
<reference evidence="6 7" key="1">
    <citation type="journal article" date="2018" name="Gigascience">
        <title>Genomes of trombidid mites reveal novel predicted allergens and laterally-transferred genes associated with secondary metabolism.</title>
        <authorList>
            <person name="Dong X."/>
            <person name="Chaisiri K."/>
            <person name="Xia D."/>
            <person name="Armstrong S.D."/>
            <person name="Fang Y."/>
            <person name="Donnelly M.J."/>
            <person name="Kadowaki T."/>
            <person name="McGarry J.W."/>
            <person name="Darby A.C."/>
            <person name="Makepeace B.L."/>
        </authorList>
    </citation>
    <scope>NUCLEOTIDE SEQUENCE [LARGE SCALE GENOMIC DNA]</scope>
    <source>
        <strain evidence="6">UoL-WK</strain>
    </source>
</reference>
<dbReference type="EMBL" id="NCKU01009400">
    <property type="protein sequence ID" value="RWS01322.1"/>
    <property type="molecule type" value="Genomic_DNA"/>
</dbReference>
<evidence type="ECO:0000313" key="6">
    <source>
        <dbReference type="EMBL" id="RWS01389.1"/>
    </source>
</evidence>
<comment type="caution">
    <text evidence="6">The sequence shown here is derived from an EMBL/GenBank/DDBJ whole genome shotgun (WGS) entry which is preliminary data.</text>
</comment>
<dbReference type="PANTHER" id="PTHR12121:SF45">
    <property type="entry name" value="NOCTURNIN"/>
    <property type="match status" value="1"/>
</dbReference>
<dbReference type="Proteomes" id="UP000285301">
    <property type="component" value="Unassembled WGS sequence"/>
</dbReference>
<organism evidence="6 7">
    <name type="scientific">Dinothrombium tinctorium</name>
    <dbReference type="NCBI Taxonomy" id="1965070"/>
    <lineage>
        <taxon>Eukaryota</taxon>
        <taxon>Metazoa</taxon>
        <taxon>Ecdysozoa</taxon>
        <taxon>Arthropoda</taxon>
        <taxon>Chelicerata</taxon>
        <taxon>Arachnida</taxon>
        <taxon>Acari</taxon>
        <taxon>Acariformes</taxon>
        <taxon>Trombidiformes</taxon>
        <taxon>Prostigmata</taxon>
        <taxon>Anystina</taxon>
        <taxon>Parasitengona</taxon>
        <taxon>Trombidioidea</taxon>
        <taxon>Trombidiidae</taxon>
        <taxon>Dinothrombium</taxon>
    </lineage>
</organism>
<accession>A0A443QEE4</accession>
<dbReference type="AlphaFoldDB" id="A0A443QEE4"/>
<comment type="similarity">
    <text evidence="1">Belongs to the CCR4/nocturin family.</text>
</comment>
<dbReference type="SUPFAM" id="SSF56219">
    <property type="entry name" value="DNase I-like"/>
    <property type="match status" value="1"/>
</dbReference>
<evidence type="ECO:0000256" key="3">
    <source>
        <dbReference type="ARBA" id="ARBA00023807"/>
    </source>
</evidence>
<protein>
    <recommendedName>
        <fullName evidence="3">Nocturnin</fullName>
    </recommendedName>
</protein>
<name>A0A443QEE4_9ACAR</name>
<dbReference type="Gene3D" id="3.60.10.10">
    <property type="entry name" value="Endonuclease/exonuclease/phosphatase"/>
    <property type="match status" value="1"/>
</dbReference>
<keyword evidence="2" id="KW-0378">Hydrolase</keyword>
<dbReference type="OrthoDB" id="276515at2759"/>
<dbReference type="GO" id="GO:0006139">
    <property type="term" value="P:nucleobase-containing compound metabolic process"/>
    <property type="evidence" value="ECO:0007669"/>
    <property type="project" value="UniProtKB-ARBA"/>
</dbReference>